<gene>
    <name evidence="9" type="ORF">J2I47_06045</name>
</gene>
<dbReference type="CDD" id="cd01653">
    <property type="entry name" value="GATase1"/>
    <property type="match status" value="1"/>
</dbReference>
<dbReference type="PANTHER" id="PTHR11705">
    <property type="entry name" value="PROTEASE FAMILY M14 CARBOXYPEPTIDASE A,B"/>
    <property type="match status" value="1"/>
</dbReference>
<evidence type="ECO:0000256" key="2">
    <source>
        <dbReference type="ARBA" id="ARBA00005988"/>
    </source>
</evidence>
<organism evidence="9 10">
    <name type="scientific">Fibrella rubiginis</name>
    <dbReference type="NCBI Taxonomy" id="2817060"/>
    <lineage>
        <taxon>Bacteria</taxon>
        <taxon>Pseudomonadati</taxon>
        <taxon>Bacteroidota</taxon>
        <taxon>Cytophagia</taxon>
        <taxon>Cytophagales</taxon>
        <taxon>Spirosomataceae</taxon>
        <taxon>Fibrella</taxon>
    </lineage>
</organism>
<evidence type="ECO:0000313" key="9">
    <source>
        <dbReference type="EMBL" id="MBO0936103.1"/>
    </source>
</evidence>
<keyword evidence="10" id="KW-1185">Reference proteome</keyword>
<dbReference type="SUPFAM" id="SSF52317">
    <property type="entry name" value="Class I glutamine amidotransferase-like"/>
    <property type="match status" value="1"/>
</dbReference>
<dbReference type="Gene3D" id="3.40.630.10">
    <property type="entry name" value="Zn peptidases"/>
    <property type="match status" value="1"/>
</dbReference>
<dbReference type="InterPro" id="IPR029062">
    <property type="entry name" value="Class_I_gatase-like"/>
</dbReference>
<evidence type="ECO:0000256" key="1">
    <source>
        <dbReference type="ARBA" id="ARBA00001947"/>
    </source>
</evidence>
<feature type="signal peptide" evidence="7">
    <location>
        <begin position="1"/>
        <end position="23"/>
    </location>
</feature>
<evidence type="ECO:0000256" key="6">
    <source>
        <dbReference type="ARBA" id="ARBA00023049"/>
    </source>
</evidence>
<keyword evidence="9" id="KW-0121">Carboxypeptidase</keyword>
<comment type="similarity">
    <text evidence="2">Belongs to the peptidase M14 family.</text>
</comment>
<dbReference type="InterPro" id="IPR000834">
    <property type="entry name" value="Peptidase_M14"/>
</dbReference>
<evidence type="ECO:0000256" key="7">
    <source>
        <dbReference type="SAM" id="SignalP"/>
    </source>
</evidence>
<reference evidence="9" key="1">
    <citation type="submission" date="2021-03" db="EMBL/GenBank/DDBJ databases">
        <title>Fibrella sp. HMF5335 genome sequencing and assembly.</title>
        <authorList>
            <person name="Kang H."/>
            <person name="Kim H."/>
            <person name="Bae S."/>
            <person name="Joh K."/>
        </authorList>
    </citation>
    <scope>NUCLEOTIDE SEQUENCE</scope>
    <source>
        <strain evidence="9">HMF5335</strain>
    </source>
</reference>
<dbReference type="EMBL" id="JAFMYV010000002">
    <property type="protein sequence ID" value="MBO0936103.1"/>
    <property type="molecule type" value="Genomic_DNA"/>
</dbReference>
<dbReference type="SUPFAM" id="SSF53187">
    <property type="entry name" value="Zn-dependent exopeptidases"/>
    <property type="match status" value="1"/>
</dbReference>
<evidence type="ECO:0000256" key="5">
    <source>
        <dbReference type="ARBA" id="ARBA00022833"/>
    </source>
</evidence>
<name>A0A939GE40_9BACT</name>
<comment type="caution">
    <text evidence="9">The sequence shown here is derived from an EMBL/GenBank/DDBJ whole genome shotgun (WGS) entry which is preliminary data.</text>
</comment>
<keyword evidence="7" id="KW-0732">Signal</keyword>
<sequence>MKKSIGICLCALFLAVLSSPLVAQTTVSSPAQFLGYAIGERFTPHHRVLDYARQVAQQAPNRVRFINYGTTYEGRPLAVVIIANEANMARLEEIRTDNLRRIGMLDGKPSGKTIPSIQWLSYNVHGNEAVSSEAFMEVLHGLLVPAQARTPFPVSPKILETSVVILDPGLNPDGHDRYVNWYNQMHGRVGDPNLFAREHNEPWPGGRYTHYYFDPNRDWAWQTQETTQQRMVLYQQWMPHLHGDFHEMGLESPYYFAPSAKPYHEDITPFQRNFQTIVGQYCSRYFDKNNWLYYTRERFDLFYPSYGDTYPTYNGAIGMTYEQGGSGRAGVAARKADGDTLTLRQRIDHHVASSFATLESVADRSAEVVTEFGNFFDRAQRTPVGAYKTYVVKSGGDEGKLAALRQLLDRNNIRYGMAGRAITVGGNTTSRSKGSSADGVYNYFTQKAAKTVSVAPEDLVISAFQPKSTLVKILFEPTTALEDSITYDITAWSLPYAYGLQTYGLNTRLDPVAMPASTTVTATAATTDRPYAYVARWQSMPSVQLLAQLLAKKLKVRAAEKPFETDGQTYGAGTLLITRAGNERLGGRFDEIVQQEAAKLNVKLTPIKSGFVTKGSDFGSDFILSLKAPRVGVVSGEGLTATAVGEVWHYFDQELKYPVSLINGADLANVDWRQLDVLVMPNGYGYSRILNERVLTALREWIRAGGKLIAMEKAIGSLVGKEGFDIREKEDKKDEARKGGKEKALTDSLKIYASREREAVSDETPGSIYRLHLDATHPLGFGLTTNYYTLVLDAHNYDILKDGWNVGYLKDSDLVAGFAGKNAKEKLKQTLSVGVQDLGKGQVIYLADNPLFRGFWYNGKLLFGNAVFMSSY</sequence>
<evidence type="ECO:0000256" key="3">
    <source>
        <dbReference type="ARBA" id="ARBA00022670"/>
    </source>
</evidence>
<protein>
    <submittedName>
        <fullName evidence="9">Zinc carboxypeptidase</fullName>
    </submittedName>
</protein>
<evidence type="ECO:0000259" key="8">
    <source>
        <dbReference type="SMART" id="SM00631"/>
    </source>
</evidence>
<dbReference type="Pfam" id="PF00246">
    <property type="entry name" value="Peptidase_M14"/>
    <property type="match status" value="1"/>
</dbReference>
<evidence type="ECO:0000256" key="4">
    <source>
        <dbReference type="ARBA" id="ARBA00022801"/>
    </source>
</evidence>
<dbReference type="GO" id="GO:0008270">
    <property type="term" value="F:zinc ion binding"/>
    <property type="evidence" value="ECO:0007669"/>
    <property type="project" value="InterPro"/>
</dbReference>
<proteinExistence type="inferred from homology"/>
<accession>A0A939GE40</accession>
<dbReference type="Proteomes" id="UP000664034">
    <property type="component" value="Unassembled WGS sequence"/>
</dbReference>
<dbReference type="PANTHER" id="PTHR11705:SF143">
    <property type="entry name" value="SLL0236 PROTEIN"/>
    <property type="match status" value="1"/>
</dbReference>
<keyword evidence="4" id="KW-0378">Hydrolase</keyword>
<keyword evidence="6" id="KW-0482">Metalloprotease</keyword>
<dbReference type="SMART" id="SM00631">
    <property type="entry name" value="Zn_pept"/>
    <property type="match status" value="1"/>
</dbReference>
<dbReference type="GO" id="GO:0004181">
    <property type="term" value="F:metallocarboxypeptidase activity"/>
    <property type="evidence" value="ECO:0007669"/>
    <property type="project" value="InterPro"/>
</dbReference>
<feature type="chain" id="PRO_5036784010" evidence="7">
    <location>
        <begin position="24"/>
        <end position="872"/>
    </location>
</feature>
<dbReference type="GO" id="GO:0006508">
    <property type="term" value="P:proteolysis"/>
    <property type="evidence" value="ECO:0007669"/>
    <property type="project" value="UniProtKB-KW"/>
</dbReference>
<feature type="domain" description="Peptidase M14" evidence="8">
    <location>
        <begin position="42"/>
        <end position="353"/>
    </location>
</feature>
<dbReference type="RefSeq" id="WP_207363646.1">
    <property type="nucleotide sequence ID" value="NZ_JAFMYV010000002.1"/>
</dbReference>
<keyword evidence="5" id="KW-0862">Zinc</keyword>
<evidence type="ECO:0000313" key="10">
    <source>
        <dbReference type="Proteomes" id="UP000664034"/>
    </source>
</evidence>
<keyword evidence="3" id="KW-0645">Protease</keyword>
<dbReference type="Gene3D" id="3.40.50.880">
    <property type="match status" value="1"/>
</dbReference>
<comment type="cofactor">
    <cofactor evidence="1">
        <name>Zn(2+)</name>
        <dbReference type="ChEBI" id="CHEBI:29105"/>
    </cofactor>
</comment>
<dbReference type="GO" id="GO:0005615">
    <property type="term" value="C:extracellular space"/>
    <property type="evidence" value="ECO:0007669"/>
    <property type="project" value="TreeGrafter"/>
</dbReference>
<dbReference type="AlphaFoldDB" id="A0A939GE40"/>